<dbReference type="Proteomes" id="UP001152795">
    <property type="component" value="Unassembled WGS sequence"/>
</dbReference>
<dbReference type="InterPro" id="IPR021109">
    <property type="entry name" value="Peptidase_aspartic_dom_sf"/>
</dbReference>
<dbReference type="PANTHER" id="PTHR37984">
    <property type="entry name" value="PROTEIN CBG26694"/>
    <property type="match status" value="1"/>
</dbReference>
<protein>
    <submittedName>
        <fullName evidence="1">Uncharacterized protein</fullName>
    </submittedName>
</protein>
<dbReference type="SUPFAM" id="SSF50630">
    <property type="entry name" value="Acid proteases"/>
    <property type="match status" value="1"/>
</dbReference>
<keyword evidence="2" id="KW-1185">Reference proteome</keyword>
<dbReference type="InterPro" id="IPR050951">
    <property type="entry name" value="Retrovirus_Pol_polyprotein"/>
</dbReference>
<name>A0A6S7IKC9_PARCT</name>
<feature type="non-terminal residue" evidence="1">
    <location>
        <position position="336"/>
    </location>
</feature>
<gene>
    <name evidence="1" type="ORF">PACLA_8A067667</name>
</gene>
<dbReference type="Gene3D" id="2.40.70.10">
    <property type="entry name" value="Acid Proteases"/>
    <property type="match status" value="1"/>
</dbReference>
<dbReference type="Gene3D" id="3.30.70.270">
    <property type="match status" value="2"/>
</dbReference>
<dbReference type="InterPro" id="IPR043128">
    <property type="entry name" value="Rev_trsase/Diguanyl_cyclase"/>
</dbReference>
<reference evidence="1" key="1">
    <citation type="submission" date="2020-04" db="EMBL/GenBank/DDBJ databases">
        <authorList>
            <person name="Alioto T."/>
            <person name="Alioto T."/>
            <person name="Gomez Garrido J."/>
        </authorList>
    </citation>
    <scope>NUCLEOTIDE SEQUENCE</scope>
    <source>
        <strain evidence="1">A484AB</strain>
    </source>
</reference>
<sequence>NAEKQAGDIEGRKEEIKEEKPKRVRQVEDGDRYAFTVRNSNDTSANITVDVGGKPMQMIIDSSATCNIIDQNLWEHLKLENIRCESTKCKPNVYPYGSEEPLPVLGKFTANVTVGKTRVLKLGQNVHTISNSVDTKQPQVEPIAQPMRRVPYHLRDKLSKKLDKFWNWISLKRDDIRLCQVLQECEGAHNILDDIIIHGETEEEHDIRFEKVVQVLNERGLTFNRDKCQYKMAHLEFMDHALSEHGAGLTKAKVRAVAEAREPRKAGEVRSFLGLVNTTARFIPDLATVSAPLRKLTKAKEPFVWGIDQQNSFNELKKRLTCAETLGYFDKKQKLL</sequence>
<comment type="caution">
    <text evidence="1">The sequence shown here is derived from an EMBL/GenBank/DDBJ whole genome shotgun (WGS) entry which is preliminary data.</text>
</comment>
<dbReference type="AlphaFoldDB" id="A0A6S7IKC9"/>
<dbReference type="InterPro" id="IPR043502">
    <property type="entry name" value="DNA/RNA_pol_sf"/>
</dbReference>
<evidence type="ECO:0000313" key="1">
    <source>
        <dbReference type="EMBL" id="CAB4019494.1"/>
    </source>
</evidence>
<dbReference type="PANTHER" id="PTHR37984:SF11">
    <property type="entry name" value="INTEGRASE CATALYTIC DOMAIN-CONTAINING PROTEIN"/>
    <property type="match status" value="1"/>
</dbReference>
<dbReference type="EMBL" id="CACRXK020010488">
    <property type="protein sequence ID" value="CAB4019494.1"/>
    <property type="molecule type" value="Genomic_DNA"/>
</dbReference>
<evidence type="ECO:0000313" key="2">
    <source>
        <dbReference type="Proteomes" id="UP001152795"/>
    </source>
</evidence>
<dbReference type="OrthoDB" id="9950135at2759"/>
<organism evidence="1 2">
    <name type="scientific">Paramuricea clavata</name>
    <name type="common">Red gorgonian</name>
    <name type="synonym">Violescent sea-whip</name>
    <dbReference type="NCBI Taxonomy" id="317549"/>
    <lineage>
        <taxon>Eukaryota</taxon>
        <taxon>Metazoa</taxon>
        <taxon>Cnidaria</taxon>
        <taxon>Anthozoa</taxon>
        <taxon>Octocorallia</taxon>
        <taxon>Malacalcyonacea</taxon>
        <taxon>Plexauridae</taxon>
        <taxon>Paramuricea</taxon>
    </lineage>
</organism>
<accession>A0A6S7IKC9</accession>
<dbReference type="FunFam" id="3.30.70.270:FF:000063">
    <property type="entry name" value="Zinc knuckle domaincontaining protein"/>
    <property type="match status" value="1"/>
</dbReference>
<dbReference type="SUPFAM" id="SSF56672">
    <property type="entry name" value="DNA/RNA polymerases"/>
    <property type="match status" value="1"/>
</dbReference>
<proteinExistence type="predicted"/>